<protein>
    <submittedName>
        <fullName evidence="1">Uncharacterized protein</fullName>
    </submittedName>
</protein>
<dbReference type="VEuPathDB" id="FungiDB:JI435_162540"/>
<gene>
    <name evidence="1" type="ORF">JI435_162540</name>
</gene>
<organism evidence="1 2">
    <name type="scientific">Phaeosphaeria nodorum (strain SN15 / ATCC MYA-4574 / FGSC 10173)</name>
    <name type="common">Glume blotch fungus</name>
    <name type="synonym">Parastagonospora nodorum</name>
    <dbReference type="NCBI Taxonomy" id="321614"/>
    <lineage>
        <taxon>Eukaryota</taxon>
        <taxon>Fungi</taxon>
        <taxon>Dikarya</taxon>
        <taxon>Ascomycota</taxon>
        <taxon>Pezizomycotina</taxon>
        <taxon>Dothideomycetes</taxon>
        <taxon>Pleosporomycetidae</taxon>
        <taxon>Pleosporales</taxon>
        <taxon>Pleosporineae</taxon>
        <taxon>Phaeosphaeriaceae</taxon>
        <taxon>Parastagonospora</taxon>
    </lineage>
</organism>
<reference evidence="2" key="1">
    <citation type="journal article" date="2021" name="BMC Genomics">
        <title>Chromosome-level genome assembly and manually-curated proteome of model necrotroph Parastagonospora nodorum Sn15 reveals a genome-wide trove of candidate effector homologs, and redundancy of virulence-related functions within an accessory chromosome.</title>
        <authorList>
            <person name="Bertazzoni S."/>
            <person name="Jones D.A.B."/>
            <person name="Phan H.T."/>
            <person name="Tan K.-C."/>
            <person name="Hane J.K."/>
        </authorList>
    </citation>
    <scope>NUCLEOTIDE SEQUENCE [LARGE SCALE GENOMIC DNA]</scope>
    <source>
        <strain evidence="2">SN15 / ATCC MYA-4574 / FGSC 10173)</strain>
    </source>
</reference>
<dbReference type="KEGG" id="pno:SNOG_16254"/>
<evidence type="ECO:0000313" key="1">
    <source>
        <dbReference type="EMBL" id="QRD07690.1"/>
    </source>
</evidence>
<proteinExistence type="predicted"/>
<evidence type="ECO:0000313" key="2">
    <source>
        <dbReference type="Proteomes" id="UP000663193"/>
    </source>
</evidence>
<dbReference type="RefSeq" id="XP_001806379.1">
    <property type="nucleotide sequence ID" value="XM_001806327.1"/>
</dbReference>
<dbReference type="Proteomes" id="UP000663193">
    <property type="component" value="Chromosome 23"/>
</dbReference>
<name>A0A7U2ID99_PHANO</name>
<dbReference type="EMBL" id="CP069045">
    <property type="protein sequence ID" value="QRD07690.1"/>
    <property type="molecule type" value="Genomic_DNA"/>
</dbReference>
<dbReference type="AlphaFoldDB" id="A0A7U2ID99"/>
<keyword evidence="2" id="KW-1185">Reference proteome</keyword>
<accession>A0A7U2ID99</accession>
<sequence length="123" mass="14140">MSPKRCKYKFVLLKSWVEFRRMPDDERRIGTWTAMAVQQAVNSAIFETAPREKQMMASLSVSTVDSDTISKWRYYSNKTPKCATVIANASSGKLVHRAPDRPPHDVDVDLRQSYWWALYPAGL</sequence>